<dbReference type="SUPFAM" id="SSF55120">
    <property type="entry name" value="Pseudouridine synthase"/>
    <property type="match status" value="1"/>
</dbReference>
<dbReference type="InterPro" id="IPR020103">
    <property type="entry name" value="PsdUridine_synth_cat_dom_sf"/>
</dbReference>
<comment type="function">
    <text evidence="4">Formation of pseudouridine at positions 38, 39 and 40 in the anticodon stem and loop of transfer RNAs.</text>
</comment>
<evidence type="ECO:0000259" key="8">
    <source>
        <dbReference type="Pfam" id="PF01416"/>
    </source>
</evidence>
<dbReference type="PIRSF" id="PIRSF001430">
    <property type="entry name" value="tRNA_psdUrid_synth"/>
    <property type="match status" value="1"/>
</dbReference>
<keyword evidence="2 4" id="KW-0819">tRNA processing</keyword>
<feature type="binding site" evidence="4 6">
    <location>
        <position position="154"/>
    </location>
    <ligand>
        <name>substrate</name>
    </ligand>
</feature>
<dbReference type="Gene3D" id="3.30.70.660">
    <property type="entry name" value="Pseudouridine synthase I, catalytic domain, C-terminal subdomain"/>
    <property type="match status" value="1"/>
</dbReference>
<dbReference type="EC" id="5.4.99.12" evidence="4"/>
<feature type="domain" description="Pseudouridine synthase I TruA alpha/beta" evidence="8">
    <location>
        <begin position="53"/>
        <end position="148"/>
    </location>
</feature>
<dbReference type="InterPro" id="IPR020094">
    <property type="entry name" value="TruA/RsuA/RluB/E/F_N"/>
</dbReference>
<dbReference type="FunFam" id="3.30.70.580:FF:000001">
    <property type="entry name" value="tRNA pseudouridine synthase A"/>
    <property type="match status" value="1"/>
</dbReference>
<sequence length="297" mass="33815">MSNSFVVKIYVCKITLFCLYRQSLGEISVTFAAEIKHKQGYPDVNRYFIYLGYNGKKFCGWQIQPNGITVQQSIEEALATLLRQPVPIVGAGRTDAGVHARLMVAHFDWQEPIADLAFLAEKLNRLLPKDIAVYRIVPVRPDAHARFDAISRTYKYYVTTRKDPFNYELVYKIPGKLDFEAMNKACSVLFDYIDFTSFSKLHTDVKTNNCRIYKAGWEREGDVWVFTIQADRFLRNMVRAIVGTLLEVGRGKLTVDGFRQVIEAKDRGRAGTSAPGHALYLVDVTYPEELFQLAVGC</sequence>
<name>A0AA37KBP6_9BACT</name>
<gene>
    <name evidence="4 9" type="primary">truA</name>
    <name evidence="9" type="ORF">CE91St3_36570</name>
</gene>
<evidence type="ECO:0000313" key="10">
    <source>
        <dbReference type="Proteomes" id="UP001055114"/>
    </source>
</evidence>
<reference evidence="9" key="1">
    <citation type="submission" date="2022-01" db="EMBL/GenBank/DDBJ databases">
        <title>Novel bile acid biosynthetic pathways are enriched in the microbiome of centenarians.</title>
        <authorList>
            <person name="Sato Y."/>
            <person name="Atarashi K."/>
            <person name="Plichta R.D."/>
            <person name="Arai Y."/>
            <person name="Sasajima S."/>
            <person name="Kearney M.S."/>
            <person name="Suda W."/>
            <person name="Takeshita K."/>
            <person name="Sasaki T."/>
            <person name="Okamoto S."/>
            <person name="Skelly N.A."/>
            <person name="Okamura Y."/>
            <person name="Vlamakis H."/>
            <person name="Li Y."/>
            <person name="Tanoue T."/>
            <person name="Takei H."/>
            <person name="Nittono H."/>
            <person name="Narushima S."/>
            <person name="Irie J."/>
            <person name="Itoh H."/>
            <person name="Moriya K."/>
            <person name="Sugiura Y."/>
            <person name="Suematsu M."/>
            <person name="Moritoki N."/>
            <person name="Shibata S."/>
            <person name="Littman R.D."/>
            <person name="Fischbach A.M."/>
            <person name="Uwamino Y."/>
            <person name="Inoue T."/>
            <person name="Honda A."/>
            <person name="Hattori M."/>
            <person name="Murai T."/>
            <person name="Xavier J.R."/>
            <person name="Hirose N."/>
            <person name="Honda K."/>
        </authorList>
    </citation>
    <scope>NUCLEOTIDE SEQUENCE</scope>
    <source>
        <strain evidence="9">CE91-St3</strain>
    </source>
</reference>
<dbReference type="NCBIfam" id="TIGR00071">
    <property type="entry name" value="hisT_truA"/>
    <property type="match status" value="1"/>
</dbReference>
<dbReference type="CDD" id="cd02570">
    <property type="entry name" value="PseudoU_synth_EcTruA"/>
    <property type="match status" value="1"/>
</dbReference>
<dbReference type="GO" id="GO:0003723">
    <property type="term" value="F:RNA binding"/>
    <property type="evidence" value="ECO:0007669"/>
    <property type="project" value="InterPro"/>
</dbReference>
<dbReference type="GO" id="GO:0031119">
    <property type="term" value="P:tRNA pseudouridine synthesis"/>
    <property type="evidence" value="ECO:0007669"/>
    <property type="project" value="UniProtKB-UniRule"/>
</dbReference>
<organism evidence="9 10">
    <name type="scientific">Parabacteroides merdae</name>
    <dbReference type="NCBI Taxonomy" id="46503"/>
    <lineage>
        <taxon>Bacteria</taxon>
        <taxon>Pseudomonadati</taxon>
        <taxon>Bacteroidota</taxon>
        <taxon>Bacteroidia</taxon>
        <taxon>Bacteroidales</taxon>
        <taxon>Tannerellaceae</taxon>
        <taxon>Parabacteroides</taxon>
    </lineage>
</organism>
<dbReference type="PANTHER" id="PTHR11142">
    <property type="entry name" value="PSEUDOURIDYLATE SYNTHASE"/>
    <property type="match status" value="1"/>
</dbReference>
<dbReference type="InterPro" id="IPR001406">
    <property type="entry name" value="PsdUridine_synth_TruA"/>
</dbReference>
<dbReference type="HAMAP" id="MF_00171">
    <property type="entry name" value="TruA"/>
    <property type="match status" value="1"/>
</dbReference>
<proteinExistence type="inferred from homology"/>
<comment type="caution">
    <text evidence="9">The sequence shown here is derived from an EMBL/GenBank/DDBJ whole genome shotgun (WGS) entry which is preliminary data.</text>
</comment>
<evidence type="ECO:0000256" key="7">
    <source>
        <dbReference type="RuleBase" id="RU003792"/>
    </source>
</evidence>
<evidence type="ECO:0000256" key="4">
    <source>
        <dbReference type="HAMAP-Rule" id="MF_00171"/>
    </source>
</evidence>
<dbReference type="InterPro" id="IPR020095">
    <property type="entry name" value="PsdUridine_synth_TruA_C"/>
</dbReference>
<feature type="domain" description="Pseudouridine synthase I TruA alpha/beta" evidence="8">
    <location>
        <begin position="194"/>
        <end position="287"/>
    </location>
</feature>
<evidence type="ECO:0000256" key="5">
    <source>
        <dbReference type="PIRSR" id="PIRSR001430-1"/>
    </source>
</evidence>
<dbReference type="AlphaFoldDB" id="A0AA37KBP6"/>
<dbReference type="InterPro" id="IPR020097">
    <property type="entry name" value="PsdUridine_synth_TruA_a/b_dom"/>
</dbReference>
<comment type="subunit">
    <text evidence="4">Homodimer.</text>
</comment>
<comment type="caution">
    <text evidence="4">Lacks conserved residue(s) required for the propagation of feature annotation.</text>
</comment>
<protein>
    <recommendedName>
        <fullName evidence="4">tRNA pseudouridine synthase A</fullName>
        <ecNumber evidence="4">5.4.99.12</ecNumber>
    </recommendedName>
    <alternativeName>
        <fullName evidence="4">tRNA pseudouridine(38-40) synthase</fullName>
    </alternativeName>
    <alternativeName>
        <fullName evidence="4">tRNA pseudouridylate synthase I</fullName>
    </alternativeName>
    <alternativeName>
        <fullName evidence="4">tRNA-uridine isomerase I</fullName>
    </alternativeName>
</protein>
<dbReference type="Pfam" id="PF01416">
    <property type="entry name" value="PseudoU_synth_1"/>
    <property type="match status" value="2"/>
</dbReference>
<feature type="active site" description="Nucleophile" evidence="4 5">
    <location>
        <position position="95"/>
    </location>
</feature>
<evidence type="ECO:0000256" key="2">
    <source>
        <dbReference type="ARBA" id="ARBA00022694"/>
    </source>
</evidence>
<evidence type="ECO:0000313" key="9">
    <source>
        <dbReference type="EMBL" id="GKH73794.1"/>
    </source>
</evidence>
<comment type="similarity">
    <text evidence="1 4 7">Belongs to the tRNA pseudouridine synthase TruA family.</text>
</comment>
<keyword evidence="3 4" id="KW-0413">Isomerase</keyword>
<dbReference type="Proteomes" id="UP001055114">
    <property type="component" value="Unassembled WGS sequence"/>
</dbReference>
<comment type="catalytic activity">
    <reaction evidence="4 7">
        <text>uridine(38/39/40) in tRNA = pseudouridine(38/39/40) in tRNA</text>
        <dbReference type="Rhea" id="RHEA:22376"/>
        <dbReference type="Rhea" id="RHEA-COMP:10085"/>
        <dbReference type="Rhea" id="RHEA-COMP:10087"/>
        <dbReference type="ChEBI" id="CHEBI:65314"/>
        <dbReference type="ChEBI" id="CHEBI:65315"/>
        <dbReference type="EC" id="5.4.99.12"/>
    </reaction>
</comment>
<accession>A0AA37KBP6</accession>
<dbReference type="Gene3D" id="3.30.70.580">
    <property type="entry name" value="Pseudouridine synthase I, catalytic domain, N-terminal subdomain"/>
    <property type="match status" value="1"/>
</dbReference>
<evidence type="ECO:0000256" key="6">
    <source>
        <dbReference type="PIRSR" id="PIRSR001430-2"/>
    </source>
</evidence>
<dbReference type="EMBL" id="BQNZ01000004">
    <property type="protein sequence ID" value="GKH73794.1"/>
    <property type="molecule type" value="Genomic_DNA"/>
</dbReference>
<evidence type="ECO:0000256" key="1">
    <source>
        <dbReference type="ARBA" id="ARBA00009375"/>
    </source>
</evidence>
<evidence type="ECO:0000256" key="3">
    <source>
        <dbReference type="ARBA" id="ARBA00023235"/>
    </source>
</evidence>
<dbReference type="GO" id="GO:0160147">
    <property type="term" value="F:tRNA pseudouridine(38-40) synthase activity"/>
    <property type="evidence" value="ECO:0007669"/>
    <property type="project" value="UniProtKB-EC"/>
</dbReference>
<dbReference type="PANTHER" id="PTHR11142:SF0">
    <property type="entry name" value="TRNA PSEUDOURIDINE SYNTHASE-LIKE 1"/>
    <property type="match status" value="1"/>
</dbReference>